<accession>A0A7J4JGU9</accession>
<protein>
    <submittedName>
        <fullName evidence="1">Uncharacterized protein</fullName>
    </submittedName>
</protein>
<gene>
    <name evidence="1" type="ORF">HA252_04075</name>
    <name evidence="2" type="ORF">J4203_04220</name>
</gene>
<dbReference type="AlphaFoldDB" id="A0A7J4JGU9"/>
<proteinExistence type="predicted"/>
<comment type="caution">
    <text evidence="1">The sequence shown here is derived from an EMBL/GenBank/DDBJ whole genome shotgun (WGS) entry which is preliminary data.</text>
</comment>
<reference evidence="1" key="1">
    <citation type="journal article" date="2020" name="bioRxiv">
        <title>A rank-normalized archaeal taxonomy based on genome phylogeny resolves widespread incomplete and uneven classifications.</title>
        <authorList>
            <person name="Rinke C."/>
            <person name="Chuvochina M."/>
            <person name="Mussig A.J."/>
            <person name="Chaumeil P.-A."/>
            <person name="Waite D.W."/>
            <person name="Whitman W.B."/>
            <person name="Parks D.H."/>
            <person name="Hugenholtz P."/>
        </authorList>
    </citation>
    <scope>NUCLEOTIDE SEQUENCE</scope>
    <source>
        <strain evidence="1">UBA10219</strain>
    </source>
</reference>
<reference evidence="2" key="3">
    <citation type="submission" date="2021-05" db="EMBL/GenBank/DDBJ databases">
        <title>Protein family content uncovers lineage relationships and bacterial pathway maintenance mechanisms in DPANN archaea.</title>
        <authorList>
            <person name="Castelle C.J."/>
            <person name="Meheust R."/>
            <person name="Jaffe A.L."/>
            <person name="Seitz K."/>
            <person name="Gong X."/>
            <person name="Baker B.J."/>
            <person name="Banfield J.F."/>
        </authorList>
    </citation>
    <scope>NUCLEOTIDE SEQUENCE</scope>
    <source>
        <strain evidence="2">RIFCSPLOWO2_01_FULL_58_19</strain>
    </source>
</reference>
<name>A0A7J4JGU9_9ARCH</name>
<dbReference type="Proteomes" id="UP000678237">
    <property type="component" value="Unassembled WGS sequence"/>
</dbReference>
<evidence type="ECO:0000313" key="1">
    <source>
        <dbReference type="EMBL" id="HIH16554.1"/>
    </source>
</evidence>
<dbReference type="EMBL" id="JAGVWE010000004">
    <property type="protein sequence ID" value="MBS3063053.1"/>
    <property type="molecule type" value="Genomic_DNA"/>
</dbReference>
<reference evidence="2" key="2">
    <citation type="submission" date="2021-03" db="EMBL/GenBank/DDBJ databases">
        <authorList>
            <person name="Jaffe A."/>
        </authorList>
    </citation>
    <scope>NUCLEOTIDE SEQUENCE</scope>
    <source>
        <strain evidence="2">RIFCSPLOWO2_01_FULL_58_19</strain>
    </source>
</reference>
<dbReference type="Proteomes" id="UP000564964">
    <property type="component" value="Unassembled WGS sequence"/>
</dbReference>
<evidence type="ECO:0000313" key="2">
    <source>
        <dbReference type="EMBL" id="MBS3063053.1"/>
    </source>
</evidence>
<dbReference type="EMBL" id="DUGH01000100">
    <property type="protein sequence ID" value="HIH16554.1"/>
    <property type="molecule type" value="Genomic_DNA"/>
</dbReference>
<evidence type="ECO:0000313" key="3">
    <source>
        <dbReference type="Proteomes" id="UP000564964"/>
    </source>
</evidence>
<organism evidence="1 3">
    <name type="scientific">Candidatus Iainarchaeum sp</name>
    <dbReference type="NCBI Taxonomy" id="3101447"/>
    <lineage>
        <taxon>Archaea</taxon>
        <taxon>Candidatus Iainarchaeota</taxon>
        <taxon>Candidatus Iainarchaeia</taxon>
        <taxon>Candidatus Iainarchaeales</taxon>
        <taxon>Candidatus Iainarchaeaceae</taxon>
        <taxon>Candidatus Iainarchaeum</taxon>
    </lineage>
</organism>
<sequence>MKAHNARAKRGTRGSLSCGVVGRTAGNRVPIEITSQAVLTLYLGSSSVGHLPTRPQVQRLLAGLRWNPARKEGVTRFLGLDSRRPTNSLKEIAQQVFGSATEADVARVRLQLSRDLARLRQALKNVWYPKRTRG</sequence>